<reference evidence="4 5" key="1">
    <citation type="submission" date="2020-09" db="EMBL/GenBank/DDBJ databases">
        <title>De no assembly of potato wild relative species, Solanum commersonii.</title>
        <authorList>
            <person name="Cho K."/>
        </authorList>
    </citation>
    <scope>NUCLEOTIDE SEQUENCE [LARGE SCALE GENOMIC DNA]</scope>
    <source>
        <strain evidence="4">LZ3.2</strain>
        <tissue evidence="4">Leaf</tissue>
    </source>
</reference>
<dbReference type="NCBIfam" id="TIGR00756">
    <property type="entry name" value="PPR"/>
    <property type="match status" value="1"/>
</dbReference>
<dbReference type="Proteomes" id="UP000824120">
    <property type="component" value="Chromosome 2"/>
</dbReference>
<dbReference type="AlphaFoldDB" id="A0A9J6A7T6"/>
<accession>A0A9J6A7T6</accession>
<keyword evidence="2" id="KW-0677">Repeat</keyword>
<comment type="similarity">
    <text evidence="1">Belongs to the PPR family. P subfamily.</text>
</comment>
<evidence type="ECO:0000256" key="2">
    <source>
        <dbReference type="ARBA" id="ARBA00022737"/>
    </source>
</evidence>
<dbReference type="Gene3D" id="1.25.40.10">
    <property type="entry name" value="Tetratricopeptide repeat domain"/>
    <property type="match status" value="2"/>
</dbReference>
<dbReference type="Pfam" id="PF13041">
    <property type="entry name" value="PPR_2"/>
    <property type="match status" value="1"/>
</dbReference>
<evidence type="ECO:0000313" key="5">
    <source>
        <dbReference type="Proteomes" id="UP000824120"/>
    </source>
</evidence>
<dbReference type="InterPro" id="IPR050667">
    <property type="entry name" value="PPR-containing_protein"/>
</dbReference>
<dbReference type="InterPro" id="IPR002885">
    <property type="entry name" value="PPR_rpt"/>
</dbReference>
<feature type="repeat" description="PPR" evidence="3">
    <location>
        <begin position="16"/>
        <end position="50"/>
    </location>
</feature>
<organism evidence="4 5">
    <name type="scientific">Solanum commersonii</name>
    <name type="common">Commerson's wild potato</name>
    <name type="synonym">Commerson's nightshade</name>
    <dbReference type="NCBI Taxonomy" id="4109"/>
    <lineage>
        <taxon>Eukaryota</taxon>
        <taxon>Viridiplantae</taxon>
        <taxon>Streptophyta</taxon>
        <taxon>Embryophyta</taxon>
        <taxon>Tracheophyta</taxon>
        <taxon>Spermatophyta</taxon>
        <taxon>Magnoliopsida</taxon>
        <taxon>eudicotyledons</taxon>
        <taxon>Gunneridae</taxon>
        <taxon>Pentapetalae</taxon>
        <taxon>asterids</taxon>
        <taxon>lamiids</taxon>
        <taxon>Solanales</taxon>
        <taxon>Solanaceae</taxon>
        <taxon>Solanoideae</taxon>
        <taxon>Solaneae</taxon>
        <taxon>Solanum</taxon>
    </lineage>
</organism>
<protein>
    <recommendedName>
        <fullName evidence="6">Pentatricopeptide repeat-containing protein</fullName>
    </recommendedName>
</protein>
<name>A0A9J6A7T6_SOLCO</name>
<sequence>MCGLIDEMREKGISPNVYTYNIMIGCLCKSGRTEEAIPLLNEMLQKGIIPNMHTFELLIKSYCRTGEFRPAQEVFDIASSICGHSEALYALMFNEFLAGGEIVEAKQFLETAIDKHFDLGSFLYKDLIDKLCKVENLEGAHDILIKMMHIGYRFDPASFMPVIDGLNKLGQKHVADELTERMLEMVIRSSSELSDSSLLYRSTRVVQKRRRKSSLALGDIQKSRKSMATLV</sequence>
<proteinExistence type="inferred from homology"/>
<dbReference type="Pfam" id="PF01535">
    <property type="entry name" value="PPR"/>
    <property type="match status" value="1"/>
</dbReference>
<evidence type="ECO:0000313" key="4">
    <source>
        <dbReference type="EMBL" id="KAG5620087.1"/>
    </source>
</evidence>
<dbReference type="InterPro" id="IPR011990">
    <property type="entry name" value="TPR-like_helical_dom_sf"/>
</dbReference>
<dbReference type="PANTHER" id="PTHR47939">
    <property type="entry name" value="MEMBRANE-ASSOCIATED SALT-INDUCIBLE PROTEIN-LIKE"/>
    <property type="match status" value="1"/>
</dbReference>
<evidence type="ECO:0008006" key="6">
    <source>
        <dbReference type="Google" id="ProtNLM"/>
    </source>
</evidence>
<keyword evidence="5" id="KW-1185">Reference proteome</keyword>
<evidence type="ECO:0000256" key="1">
    <source>
        <dbReference type="ARBA" id="ARBA00007626"/>
    </source>
</evidence>
<dbReference type="OrthoDB" id="185373at2759"/>
<dbReference type="EMBL" id="JACXVP010000002">
    <property type="protein sequence ID" value="KAG5620087.1"/>
    <property type="molecule type" value="Genomic_DNA"/>
</dbReference>
<dbReference type="PANTHER" id="PTHR47939:SF5">
    <property type="entry name" value="PENTACOTRIPEPTIDE-REPEAT REGION OF PRORP DOMAIN-CONTAINING PROTEIN"/>
    <property type="match status" value="1"/>
</dbReference>
<comment type="caution">
    <text evidence="4">The sequence shown here is derived from an EMBL/GenBank/DDBJ whole genome shotgun (WGS) entry which is preliminary data.</text>
</comment>
<gene>
    <name evidence="4" type="ORF">H5410_005305</name>
</gene>
<evidence type="ECO:0000256" key="3">
    <source>
        <dbReference type="PROSITE-ProRule" id="PRU00708"/>
    </source>
</evidence>
<dbReference type="PROSITE" id="PS51375">
    <property type="entry name" value="PPR"/>
    <property type="match status" value="1"/>
</dbReference>